<comment type="caution">
    <text evidence="2">The sequence shown here is derived from an EMBL/GenBank/DDBJ whole genome shotgun (WGS) entry which is preliminary data.</text>
</comment>
<feature type="compositionally biased region" description="Polar residues" evidence="1">
    <location>
        <begin position="164"/>
        <end position="176"/>
    </location>
</feature>
<evidence type="ECO:0000256" key="1">
    <source>
        <dbReference type="SAM" id="MobiDB-lite"/>
    </source>
</evidence>
<feature type="compositionally biased region" description="Pro residues" evidence="1">
    <location>
        <begin position="33"/>
        <end position="45"/>
    </location>
</feature>
<feature type="region of interest" description="Disordered" evidence="1">
    <location>
        <begin position="419"/>
        <end position="456"/>
    </location>
</feature>
<dbReference type="GeneID" id="81357898"/>
<dbReference type="RefSeq" id="XP_056475078.1">
    <property type="nucleotide sequence ID" value="XM_056618919.1"/>
</dbReference>
<dbReference type="EMBL" id="JAPQKI010000005">
    <property type="protein sequence ID" value="KAJ5099424.1"/>
    <property type="molecule type" value="Genomic_DNA"/>
</dbReference>
<reference evidence="2" key="2">
    <citation type="journal article" date="2023" name="IMA Fungus">
        <title>Comparative genomic study of the Penicillium genus elucidates a diverse pangenome and 15 lateral gene transfer events.</title>
        <authorList>
            <person name="Petersen C."/>
            <person name="Sorensen T."/>
            <person name="Nielsen M.R."/>
            <person name="Sondergaard T.E."/>
            <person name="Sorensen J.L."/>
            <person name="Fitzpatrick D.A."/>
            <person name="Frisvad J.C."/>
            <person name="Nielsen K.L."/>
        </authorList>
    </citation>
    <scope>NUCLEOTIDE SEQUENCE</scope>
    <source>
        <strain evidence="2">IBT 30761</strain>
    </source>
</reference>
<proteinExistence type="predicted"/>
<feature type="compositionally biased region" description="Basic and acidic residues" evidence="1">
    <location>
        <begin position="148"/>
        <end position="163"/>
    </location>
</feature>
<feature type="compositionally biased region" description="Basic and acidic residues" evidence="1">
    <location>
        <begin position="651"/>
        <end position="664"/>
    </location>
</feature>
<feature type="region of interest" description="Disordered" evidence="1">
    <location>
        <begin position="349"/>
        <end position="407"/>
    </location>
</feature>
<feature type="compositionally biased region" description="Basic and acidic residues" evidence="1">
    <location>
        <begin position="241"/>
        <end position="257"/>
    </location>
</feature>
<protein>
    <submittedName>
        <fullName evidence="2">Uncharacterized protein</fullName>
    </submittedName>
</protein>
<name>A0A9W9FG02_9EURO</name>
<feature type="region of interest" description="Disordered" evidence="1">
    <location>
        <begin position="678"/>
        <end position="716"/>
    </location>
</feature>
<dbReference type="Proteomes" id="UP001149074">
    <property type="component" value="Unassembled WGS sequence"/>
</dbReference>
<evidence type="ECO:0000313" key="2">
    <source>
        <dbReference type="EMBL" id="KAJ5099424.1"/>
    </source>
</evidence>
<feature type="region of interest" description="Disordered" evidence="1">
    <location>
        <begin position="476"/>
        <end position="664"/>
    </location>
</feature>
<feature type="compositionally biased region" description="Acidic residues" evidence="1">
    <location>
        <begin position="603"/>
        <end position="620"/>
    </location>
</feature>
<feature type="compositionally biased region" description="Low complexity" evidence="1">
    <location>
        <begin position="46"/>
        <end position="61"/>
    </location>
</feature>
<feature type="compositionally biased region" description="Basic and acidic residues" evidence="1">
    <location>
        <begin position="365"/>
        <end position="389"/>
    </location>
</feature>
<feature type="region of interest" description="Disordered" evidence="1">
    <location>
        <begin position="241"/>
        <end position="260"/>
    </location>
</feature>
<gene>
    <name evidence="2" type="ORF">N7532_006425</name>
</gene>
<feature type="compositionally biased region" description="Low complexity" evidence="1">
    <location>
        <begin position="187"/>
        <end position="206"/>
    </location>
</feature>
<dbReference type="AlphaFoldDB" id="A0A9W9FG02"/>
<feature type="compositionally biased region" description="Pro residues" evidence="1">
    <location>
        <begin position="97"/>
        <end position="111"/>
    </location>
</feature>
<feature type="compositionally biased region" description="Polar residues" evidence="1">
    <location>
        <begin position="686"/>
        <end position="705"/>
    </location>
</feature>
<reference evidence="2" key="1">
    <citation type="submission" date="2022-11" db="EMBL/GenBank/DDBJ databases">
        <authorList>
            <person name="Petersen C."/>
        </authorList>
    </citation>
    <scope>NUCLEOTIDE SEQUENCE</scope>
    <source>
        <strain evidence="2">IBT 30761</strain>
    </source>
</reference>
<feature type="compositionally biased region" description="Polar residues" evidence="1">
    <location>
        <begin position="631"/>
        <end position="650"/>
    </location>
</feature>
<evidence type="ECO:0000313" key="3">
    <source>
        <dbReference type="Proteomes" id="UP001149074"/>
    </source>
</evidence>
<feature type="compositionally biased region" description="Low complexity" evidence="1">
    <location>
        <begin position="391"/>
        <end position="403"/>
    </location>
</feature>
<sequence length="844" mass="90900">MSNNQPPPSHWGQAGYEQWPPYPGMMPSNPYLPTAPLPSTPPFPNPSHTFPYNMRAPDANAPAPPPSASAGPALFYQPAFPYTGHLDASNISTPGLPHLPIPPYGYPPVPAPSGSSQPLSGPWEIRSTDANQAPASRSQTQGPGDIIMNREEGELSEHGDRPTDTPNKASAQQSYSAPHCGLEEGETVSSATSSGSSSRTSPYTSFTRDRKANSSLKPAAYNPPLSVSADADVVHRAIENQKRDVPLASSEKSEEASTKSTAQMKIQAKGALLSLAAHGIRYDELVAEGCNAAILRTLYAEIGIRVPTSQADNASIEKRGKSTALRTEKPATTTLATAKSSGMPIIATTSSAPIAPTASSSHVTKSSEIKDSTSHERANPELPVKDASKLSEPVPAASVPSSKKPMERKEVIAKMLAAKAAQASEPNAPSKETSISAATKDSPAETTKLPVREINKAKTELARQRIEELKKKMLLKQREQQQIEAQQLGQASTTAQPNQPAVPGVTSAPAVQHPLPVRPPSPSAEPAKIPGLSLLGSNPDQTAPAVHPLALNSVTVNSTPVSRSAQRKRLQASDFDEPVGSPKKPFNSSEAPPLTETKLIIDISEDDESLYGDDQGDGMDIDSGPAVAPISTRSTLSRNSSAVRASTSTPQEHDQESIREKQLEIEALHRKIAEAEERQKARLAASGTQSPRTGNDSSVSSSAQSHIPDAREDDLAVDGNVRQEINDQNRTTTDVHVGDTVMNETEYEMYGRSLFANLPDSEKGKSFFELEEEQQGFILHKLQQKGYRRSPSHMDHMIQTYLQGVQRRREEYSMQARARQARAQQQAQWALAVRARDQARQHRQ</sequence>
<feature type="compositionally biased region" description="Polar residues" evidence="1">
    <location>
        <begin position="128"/>
        <end position="142"/>
    </location>
</feature>
<dbReference type="OrthoDB" id="1922977at2759"/>
<accession>A0A9W9FG02</accession>
<feature type="compositionally biased region" description="Low complexity" evidence="1">
    <location>
        <begin position="349"/>
        <end position="361"/>
    </location>
</feature>
<organism evidence="2 3">
    <name type="scientific">Penicillium argentinense</name>
    <dbReference type="NCBI Taxonomy" id="1131581"/>
    <lineage>
        <taxon>Eukaryota</taxon>
        <taxon>Fungi</taxon>
        <taxon>Dikarya</taxon>
        <taxon>Ascomycota</taxon>
        <taxon>Pezizomycotina</taxon>
        <taxon>Eurotiomycetes</taxon>
        <taxon>Eurotiomycetidae</taxon>
        <taxon>Eurotiales</taxon>
        <taxon>Aspergillaceae</taxon>
        <taxon>Penicillium</taxon>
    </lineage>
</organism>
<feature type="compositionally biased region" description="Polar residues" evidence="1">
    <location>
        <begin position="424"/>
        <end position="439"/>
    </location>
</feature>
<feature type="region of interest" description="Disordered" evidence="1">
    <location>
        <begin position="1"/>
        <end position="227"/>
    </location>
</feature>
<feature type="compositionally biased region" description="Low complexity" evidence="1">
    <location>
        <begin position="482"/>
        <end position="491"/>
    </location>
</feature>
<keyword evidence="3" id="KW-1185">Reference proteome</keyword>
<feature type="compositionally biased region" description="Polar residues" evidence="1">
    <location>
        <begin position="552"/>
        <end position="564"/>
    </location>
</feature>